<dbReference type="Proteomes" id="UP000002892">
    <property type="component" value="Chromosome"/>
</dbReference>
<dbReference type="InterPro" id="IPR006016">
    <property type="entry name" value="UspA"/>
</dbReference>
<organism evidence="2 3">
    <name type="scientific">Desulfosporosinus acidiphilus (strain DSM 22704 / JCM 16185 / SJ4)</name>
    <dbReference type="NCBI Taxonomy" id="646529"/>
    <lineage>
        <taxon>Bacteria</taxon>
        <taxon>Bacillati</taxon>
        <taxon>Bacillota</taxon>
        <taxon>Clostridia</taxon>
        <taxon>Eubacteriales</taxon>
        <taxon>Desulfitobacteriaceae</taxon>
        <taxon>Desulfosporosinus</taxon>
    </lineage>
</organism>
<dbReference type="OrthoDB" id="152484at2"/>
<feature type="domain" description="UspA" evidence="1">
    <location>
        <begin position="136"/>
        <end position="188"/>
    </location>
</feature>
<dbReference type="Pfam" id="PF00582">
    <property type="entry name" value="Usp"/>
    <property type="match status" value="1"/>
</dbReference>
<dbReference type="InterPro" id="IPR014729">
    <property type="entry name" value="Rossmann-like_a/b/a_fold"/>
</dbReference>
<evidence type="ECO:0000259" key="1">
    <source>
        <dbReference type="Pfam" id="PF00582"/>
    </source>
</evidence>
<dbReference type="RefSeq" id="WP_014827281.1">
    <property type="nucleotide sequence ID" value="NC_018068.1"/>
</dbReference>
<evidence type="ECO:0000313" key="3">
    <source>
        <dbReference type="Proteomes" id="UP000002892"/>
    </source>
</evidence>
<dbReference type="KEGG" id="dai:Desaci_2325"/>
<accession>I4D654</accession>
<dbReference type="Gene3D" id="3.40.50.620">
    <property type="entry name" value="HUPs"/>
    <property type="match status" value="1"/>
</dbReference>
<dbReference type="eggNOG" id="COG0589">
    <property type="taxonomic scope" value="Bacteria"/>
</dbReference>
<name>I4D654_DESAJ</name>
<keyword evidence="3" id="KW-1185">Reference proteome</keyword>
<dbReference type="HOGENOM" id="CLU_049301_16_2_9"/>
<gene>
    <name evidence="2" type="ordered locus">Desaci_2325</name>
</gene>
<dbReference type="CDD" id="cd00293">
    <property type="entry name" value="USP-like"/>
    <property type="match status" value="1"/>
</dbReference>
<proteinExistence type="predicted"/>
<sequence>MTNVNFNVLLYSDGSTQTFNAAVYTANLFNDIPNMKLTVLQIQESHERFMGTEFSWAELRRKYKRMYWENESDLSWSQTYLKPPKDEWFKRIFTMDDDPSEHDARLVSKTNRIFVENSSNINHQILFTNINKADISDTADLILDYSRRNPFNLIILGADGLSMFKGLIFGDLAHKVQVKSPIPVLMIKKLSQKFINNYLSDAKETVTSQMPHIISGHASSIFF</sequence>
<evidence type="ECO:0000313" key="2">
    <source>
        <dbReference type="EMBL" id="AFM41278.1"/>
    </source>
</evidence>
<dbReference type="AlphaFoldDB" id="I4D654"/>
<reference evidence="2 3" key="1">
    <citation type="journal article" date="2012" name="J. Bacteriol.">
        <title>Complete genome sequences of Desulfosporosinus orientis DSM765T, Desulfosporosinus youngiae DSM17734T, Desulfosporosinus meridiei DSM13257T, and Desulfosporosinus acidiphilus DSM22704T.</title>
        <authorList>
            <person name="Pester M."/>
            <person name="Brambilla E."/>
            <person name="Alazard D."/>
            <person name="Rattei T."/>
            <person name="Weinmaier T."/>
            <person name="Han J."/>
            <person name="Lucas S."/>
            <person name="Lapidus A."/>
            <person name="Cheng J.F."/>
            <person name="Goodwin L."/>
            <person name="Pitluck S."/>
            <person name="Peters L."/>
            <person name="Ovchinnikova G."/>
            <person name="Teshima H."/>
            <person name="Detter J.C."/>
            <person name="Han C.S."/>
            <person name="Tapia R."/>
            <person name="Land M.L."/>
            <person name="Hauser L."/>
            <person name="Kyrpides N.C."/>
            <person name="Ivanova N.N."/>
            <person name="Pagani I."/>
            <person name="Huntmann M."/>
            <person name="Wei C.L."/>
            <person name="Davenport K.W."/>
            <person name="Daligault H."/>
            <person name="Chain P.S."/>
            <person name="Chen A."/>
            <person name="Mavromatis K."/>
            <person name="Markowitz V."/>
            <person name="Szeto E."/>
            <person name="Mikhailova N."/>
            <person name="Pati A."/>
            <person name="Wagner M."/>
            <person name="Woyke T."/>
            <person name="Ollivier B."/>
            <person name="Klenk H.P."/>
            <person name="Spring S."/>
            <person name="Loy A."/>
        </authorList>
    </citation>
    <scope>NUCLEOTIDE SEQUENCE [LARGE SCALE GENOMIC DNA]</scope>
    <source>
        <strain evidence="3">DSM 22704 / JCM 16185 / SJ4</strain>
    </source>
</reference>
<protein>
    <submittedName>
        <fullName evidence="2">Universal stress protein UspA-like protein</fullName>
    </submittedName>
</protein>
<dbReference type="SUPFAM" id="SSF52402">
    <property type="entry name" value="Adenine nucleotide alpha hydrolases-like"/>
    <property type="match status" value="1"/>
</dbReference>
<dbReference type="EMBL" id="CP003639">
    <property type="protein sequence ID" value="AFM41278.1"/>
    <property type="molecule type" value="Genomic_DNA"/>
</dbReference>